<dbReference type="AlphaFoldDB" id="A0AAD5S8U0"/>
<dbReference type="PANTHER" id="PTHR10695:SF46">
    <property type="entry name" value="BIFUNCTIONAL COENZYME A SYNTHASE-RELATED"/>
    <property type="match status" value="1"/>
</dbReference>
<evidence type="ECO:0000313" key="8">
    <source>
        <dbReference type="EMBL" id="KAJ3049483.1"/>
    </source>
</evidence>
<accession>A0AAD5S8U0</accession>
<dbReference type="Gene3D" id="3.40.50.300">
    <property type="entry name" value="P-loop containing nucleotide triphosphate hydrolases"/>
    <property type="match status" value="1"/>
</dbReference>
<dbReference type="EMBL" id="JADGJD010000638">
    <property type="protein sequence ID" value="KAJ3049483.1"/>
    <property type="molecule type" value="Genomic_DNA"/>
</dbReference>
<dbReference type="PANTHER" id="PTHR10695">
    <property type="entry name" value="DEPHOSPHO-COA KINASE-RELATED"/>
    <property type="match status" value="1"/>
</dbReference>
<dbReference type="GO" id="GO:0005524">
    <property type="term" value="F:ATP binding"/>
    <property type="evidence" value="ECO:0007669"/>
    <property type="project" value="UniProtKB-KW"/>
</dbReference>
<evidence type="ECO:0000256" key="3">
    <source>
        <dbReference type="ARBA" id="ARBA00022679"/>
    </source>
</evidence>
<organism evidence="8 9">
    <name type="scientific">Rhizophlyctis rosea</name>
    <dbReference type="NCBI Taxonomy" id="64517"/>
    <lineage>
        <taxon>Eukaryota</taxon>
        <taxon>Fungi</taxon>
        <taxon>Fungi incertae sedis</taxon>
        <taxon>Chytridiomycota</taxon>
        <taxon>Chytridiomycota incertae sedis</taxon>
        <taxon>Chytridiomycetes</taxon>
        <taxon>Rhizophlyctidales</taxon>
        <taxon>Rhizophlyctidaceae</taxon>
        <taxon>Rhizophlyctis</taxon>
    </lineage>
</organism>
<dbReference type="CDD" id="cd02022">
    <property type="entry name" value="DPCK"/>
    <property type="match status" value="1"/>
</dbReference>
<dbReference type="HAMAP" id="MF_00376">
    <property type="entry name" value="Dephospho_CoA_kinase"/>
    <property type="match status" value="1"/>
</dbReference>
<sequence length="248" mass="27492">MLLIGLTGGIATGKSSVSSIISSMNLPIIDADLLARQVVEPNKPAYNSILSTFGPSVLLPSGHIDRKKLASIVFNDPVARKKLNTATHPDIRREMLLLVLHHFLRLQRACVLDTPLLFEAGLHKFVHEKVVVYCPEQTQLARLIARDNLTPTEAQSRISSQMPIDQKRSLASILIDNSNSKEDTQKQVEQMVARTLPSKFRTVIVWSLLCVPAALLYGLVKGWETCSGLWARIRARDSIRGGGRVHMD</sequence>
<evidence type="ECO:0000256" key="2">
    <source>
        <dbReference type="ARBA" id="ARBA00022490"/>
    </source>
</evidence>
<evidence type="ECO:0000256" key="1">
    <source>
        <dbReference type="ARBA" id="ARBA00009018"/>
    </source>
</evidence>
<evidence type="ECO:0000256" key="7">
    <source>
        <dbReference type="ARBA" id="ARBA00022993"/>
    </source>
</evidence>
<protein>
    <recommendedName>
        <fullName evidence="10">Dephospho-CoA kinase</fullName>
    </recommendedName>
</protein>
<dbReference type="Pfam" id="PF01121">
    <property type="entry name" value="CoaE"/>
    <property type="match status" value="1"/>
</dbReference>
<dbReference type="FunFam" id="3.40.50.300:FF:000991">
    <property type="entry name" value="Dephospho-CoA kinase"/>
    <property type="match status" value="1"/>
</dbReference>
<reference evidence="8" key="1">
    <citation type="submission" date="2020-05" db="EMBL/GenBank/DDBJ databases">
        <title>Phylogenomic resolution of chytrid fungi.</title>
        <authorList>
            <person name="Stajich J.E."/>
            <person name="Amses K."/>
            <person name="Simmons R."/>
            <person name="Seto K."/>
            <person name="Myers J."/>
            <person name="Bonds A."/>
            <person name="Quandt C.A."/>
            <person name="Barry K."/>
            <person name="Liu P."/>
            <person name="Grigoriev I."/>
            <person name="Longcore J.E."/>
            <person name="James T.Y."/>
        </authorList>
    </citation>
    <scope>NUCLEOTIDE SEQUENCE</scope>
    <source>
        <strain evidence="8">JEL0318</strain>
    </source>
</reference>
<gene>
    <name evidence="8" type="ORF">HK097_009529</name>
</gene>
<comment type="similarity">
    <text evidence="1">Belongs to the CoaE family.</text>
</comment>
<dbReference type="PROSITE" id="PS51219">
    <property type="entry name" value="DPCK"/>
    <property type="match status" value="1"/>
</dbReference>
<evidence type="ECO:0000256" key="6">
    <source>
        <dbReference type="ARBA" id="ARBA00022840"/>
    </source>
</evidence>
<dbReference type="SUPFAM" id="SSF52540">
    <property type="entry name" value="P-loop containing nucleoside triphosphate hydrolases"/>
    <property type="match status" value="1"/>
</dbReference>
<evidence type="ECO:0000256" key="5">
    <source>
        <dbReference type="ARBA" id="ARBA00022777"/>
    </source>
</evidence>
<dbReference type="NCBIfam" id="TIGR00152">
    <property type="entry name" value="dephospho-CoA kinase"/>
    <property type="match status" value="1"/>
</dbReference>
<keyword evidence="4" id="KW-0547">Nucleotide-binding</keyword>
<proteinExistence type="inferred from homology"/>
<keyword evidence="5" id="KW-0418">Kinase</keyword>
<keyword evidence="3" id="KW-0808">Transferase</keyword>
<keyword evidence="9" id="KW-1185">Reference proteome</keyword>
<keyword evidence="2" id="KW-0963">Cytoplasm</keyword>
<name>A0AAD5S8U0_9FUNG</name>
<dbReference type="Proteomes" id="UP001212841">
    <property type="component" value="Unassembled WGS sequence"/>
</dbReference>
<dbReference type="GO" id="GO:0015937">
    <property type="term" value="P:coenzyme A biosynthetic process"/>
    <property type="evidence" value="ECO:0007669"/>
    <property type="project" value="UniProtKB-KW"/>
</dbReference>
<keyword evidence="6" id="KW-0067">ATP-binding</keyword>
<evidence type="ECO:0000313" key="9">
    <source>
        <dbReference type="Proteomes" id="UP001212841"/>
    </source>
</evidence>
<dbReference type="GO" id="GO:0004140">
    <property type="term" value="F:dephospho-CoA kinase activity"/>
    <property type="evidence" value="ECO:0007669"/>
    <property type="project" value="InterPro"/>
</dbReference>
<dbReference type="InterPro" id="IPR027417">
    <property type="entry name" value="P-loop_NTPase"/>
</dbReference>
<keyword evidence="7" id="KW-0173">Coenzyme A biosynthesis</keyword>
<evidence type="ECO:0000256" key="4">
    <source>
        <dbReference type="ARBA" id="ARBA00022741"/>
    </source>
</evidence>
<dbReference type="InterPro" id="IPR001977">
    <property type="entry name" value="Depp_CoAkinase"/>
</dbReference>
<evidence type="ECO:0008006" key="10">
    <source>
        <dbReference type="Google" id="ProtNLM"/>
    </source>
</evidence>
<comment type="caution">
    <text evidence="8">The sequence shown here is derived from an EMBL/GenBank/DDBJ whole genome shotgun (WGS) entry which is preliminary data.</text>
</comment>